<dbReference type="EMBL" id="CAJNOR010001401">
    <property type="protein sequence ID" value="CAF1136466.1"/>
    <property type="molecule type" value="Genomic_DNA"/>
</dbReference>
<name>A0A814RQ74_ADIRI</name>
<dbReference type="Proteomes" id="UP000663828">
    <property type="component" value="Unassembled WGS sequence"/>
</dbReference>
<protein>
    <submittedName>
        <fullName evidence="2">Uncharacterized protein</fullName>
    </submittedName>
</protein>
<proteinExistence type="predicted"/>
<feature type="compositionally biased region" description="Basic and acidic residues" evidence="1">
    <location>
        <begin position="128"/>
        <end position="144"/>
    </location>
</feature>
<accession>A0A814RQ74</accession>
<evidence type="ECO:0000313" key="3">
    <source>
        <dbReference type="Proteomes" id="UP000663828"/>
    </source>
</evidence>
<comment type="caution">
    <text evidence="2">The sequence shown here is derived from an EMBL/GenBank/DDBJ whole genome shotgun (WGS) entry which is preliminary data.</text>
</comment>
<feature type="compositionally biased region" description="Polar residues" evidence="1">
    <location>
        <begin position="145"/>
        <end position="158"/>
    </location>
</feature>
<reference evidence="2" key="1">
    <citation type="submission" date="2021-02" db="EMBL/GenBank/DDBJ databases">
        <authorList>
            <person name="Nowell W R."/>
        </authorList>
    </citation>
    <scope>NUCLEOTIDE SEQUENCE</scope>
</reference>
<sequence>MLKSYHQQFRAEQRDNYPNASSSTSKFVPADKILPQRPTAVDRQPSRSDTFTLSTRHHRINPNAPKIDPRPNSPSQQKTKSKNTDSIRSVLKQANSPNRQRNPVRFAKQLDASFSSSSSVHNPTSRNNTDRTRRLRVSGDEHLLHQQTQSPPHTYRNNHSTEKQIVYTTRDRSPRNTGSKSKRTVPAYPATRSIVAPRKYQPVNYRNEIVYVDDHGNEIPYIYEDERTLRHRRNENKTTVYYSSPHIAYE</sequence>
<evidence type="ECO:0000313" key="2">
    <source>
        <dbReference type="EMBL" id="CAF1136466.1"/>
    </source>
</evidence>
<feature type="compositionally biased region" description="Polar residues" evidence="1">
    <location>
        <begin position="16"/>
        <end position="26"/>
    </location>
</feature>
<feature type="compositionally biased region" description="Polar residues" evidence="1">
    <location>
        <begin position="112"/>
        <end position="127"/>
    </location>
</feature>
<evidence type="ECO:0000256" key="1">
    <source>
        <dbReference type="SAM" id="MobiDB-lite"/>
    </source>
</evidence>
<feature type="compositionally biased region" description="Polar residues" evidence="1">
    <location>
        <begin position="73"/>
        <end position="86"/>
    </location>
</feature>
<feature type="region of interest" description="Disordered" evidence="1">
    <location>
        <begin position="1"/>
        <end position="86"/>
    </location>
</feature>
<dbReference type="AlphaFoldDB" id="A0A814RQ74"/>
<organism evidence="2 3">
    <name type="scientific">Adineta ricciae</name>
    <name type="common">Rotifer</name>
    <dbReference type="NCBI Taxonomy" id="249248"/>
    <lineage>
        <taxon>Eukaryota</taxon>
        <taxon>Metazoa</taxon>
        <taxon>Spiralia</taxon>
        <taxon>Gnathifera</taxon>
        <taxon>Rotifera</taxon>
        <taxon>Eurotatoria</taxon>
        <taxon>Bdelloidea</taxon>
        <taxon>Adinetida</taxon>
        <taxon>Adinetidae</taxon>
        <taxon>Adineta</taxon>
    </lineage>
</organism>
<feature type="region of interest" description="Disordered" evidence="1">
    <location>
        <begin position="112"/>
        <end position="186"/>
    </location>
</feature>
<gene>
    <name evidence="2" type="ORF">XAT740_LOCUS20182</name>
</gene>
<keyword evidence="3" id="KW-1185">Reference proteome</keyword>